<evidence type="ECO:0000256" key="2">
    <source>
        <dbReference type="ARBA" id="ARBA00022679"/>
    </source>
</evidence>
<dbReference type="KEGG" id="cmb:CSW64_14930"/>
<keyword evidence="4" id="KW-0812">Transmembrane</keyword>
<dbReference type="Pfam" id="PF01553">
    <property type="entry name" value="Acyltransferase"/>
    <property type="match status" value="1"/>
</dbReference>
<keyword evidence="3 6" id="KW-0012">Acyltransferase</keyword>
<proteinExistence type="predicted"/>
<keyword evidence="2 6" id="KW-0808">Transferase</keyword>
<feature type="domain" description="Phospholipid/glycerol acyltransferase" evidence="5">
    <location>
        <begin position="71"/>
        <end position="185"/>
    </location>
</feature>
<dbReference type="GO" id="GO:0003841">
    <property type="term" value="F:1-acylglycerol-3-phosphate O-acyltransferase activity"/>
    <property type="evidence" value="ECO:0007669"/>
    <property type="project" value="TreeGrafter"/>
</dbReference>
<organism evidence="6 7">
    <name type="scientific">Caulobacter mirabilis</name>
    <dbReference type="NCBI Taxonomy" id="69666"/>
    <lineage>
        <taxon>Bacteria</taxon>
        <taxon>Pseudomonadati</taxon>
        <taxon>Pseudomonadota</taxon>
        <taxon>Alphaproteobacteria</taxon>
        <taxon>Caulobacterales</taxon>
        <taxon>Caulobacteraceae</taxon>
        <taxon>Caulobacter</taxon>
    </lineage>
</organism>
<dbReference type="SUPFAM" id="SSF69593">
    <property type="entry name" value="Glycerol-3-phosphate (1)-acyltransferase"/>
    <property type="match status" value="1"/>
</dbReference>
<dbReference type="AlphaFoldDB" id="A0A2D2B012"/>
<evidence type="ECO:0000256" key="4">
    <source>
        <dbReference type="SAM" id="Phobius"/>
    </source>
</evidence>
<dbReference type="PANTHER" id="PTHR10434:SF40">
    <property type="entry name" value="1-ACYL-SN-GLYCEROL-3-PHOSPHATE ACYLTRANSFERASE"/>
    <property type="match status" value="1"/>
</dbReference>
<gene>
    <name evidence="6" type="ORF">CSW64_14930</name>
</gene>
<dbReference type="GO" id="GO:0006654">
    <property type="term" value="P:phosphatidic acid biosynthetic process"/>
    <property type="evidence" value="ECO:0007669"/>
    <property type="project" value="TreeGrafter"/>
</dbReference>
<evidence type="ECO:0000256" key="1">
    <source>
        <dbReference type="ARBA" id="ARBA00005189"/>
    </source>
</evidence>
<evidence type="ECO:0000259" key="5">
    <source>
        <dbReference type="SMART" id="SM00563"/>
    </source>
</evidence>
<reference evidence="6 7" key="1">
    <citation type="submission" date="2017-10" db="EMBL/GenBank/DDBJ databases">
        <title>Genome sequence of Caulobacter mirabilis FWC38.</title>
        <authorList>
            <person name="Fiebig A."/>
            <person name="Crosson S."/>
        </authorList>
    </citation>
    <scope>NUCLEOTIDE SEQUENCE [LARGE SCALE GENOMIC DNA]</scope>
    <source>
        <strain evidence="6 7">FWC 38</strain>
    </source>
</reference>
<evidence type="ECO:0000256" key="3">
    <source>
        <dbReference type="ARBA" id="ARBA00023315"/>
    </source>
</evidence>
<protein>
    <submittedName>
        <fullName evidence="6">1-acyl-sn-glycerol-3-phosphate acyltransferase</fullName>
    </submittedName>
</protein>
<keyword evidence="4" id="KW-0472">Membrane</keyword>
<dbReference type="EMBL" id="CP024201">
    <property type="protein sequence ID" value="ATQ43599.1"/>
    <property type="molecule type" value="Genomic_DNA"/>
</dbReference>
<evidence type="ECO:0000313" key="6">
    <source>
        <dbReference type="EMBL" id="ATQ43599.1"/>
    </source>
</evidence>
<feature type="transmembrane region" description="Helical" evidence="4">
    <location>
        <begin position="7"/>
        <end position="29"/>
    </location>
</feature>
<evidence type="ECO:0000313" key="7">
    <source>
        <dbReference type="Proteomes" id="UP000228945"/>
    </source>
</evidence>
<comment type="pathway">
    <text evidence="1">Lipid metabolism.</text>
</comment>
<dbReference type="SMART" id="SM00563">
    <property type="entry name" value="PlsC"/>
    <property type="match status" value="1"/>
</dbReference>
<dbReference type="RefSeq" id="WP_099622848.1">
    <property type="nucleotide sequence ID" value="NZ_CP024201.1"/>
</dbReference>
<dbReference type="OrthoDB" id="5290997at2"/>
<name>A0A2D2B012_9CAUL</name>
<dbReference type="InterPro" id="IPR002123">
    <property type="entry name" value="Plipid/glycerol_acylTrfase"/>
</dbReference>
<dbReference type="PANTHER" id="PTHR10434">
    <property type="entry name" value="1-ACYL-SN-GLYCEROL-3-PHOSPHATE ACYLTRANSFERASE"/>
    <property type="match status" value="1"/>
</dbReference>
<dbReference type="CDD" id="cd07989">
    <property type="entry name" value="LPLAT_AGPAT-like"/>
    <property type="match status" value="1"/>
</dbReference>
<keyword evidence="4" id="KW-1133">Transmembrane helix</keyword>
<dbReference type="Proteomes" id="UP000228945">
    <property type="component" value="Chromosome"/>
</dbReference>
<accession>A0A2D2B012</accession>
<sequence>MIWIRSLAFMVVFYVMSTIVAIIMTPLLLAPRRWTTATLSVWGKGVTLCLRLICGIKVEVRGRQNLPKGGALIAAKHQCMFDIFGSFAFLPDACFVLKKELMIIPFFGWYAAKGGMIVVDREGHSAALRKLVADAKDRFTAARQLVIFPEGTRKAPGEEPDYKPGIAALYRELEMPVIPLALNTGVHWPAHGFLRHPGTIVFEFLEPIPAGLKRGEFMRELEARIEGASNALVAEGI</sequence>
<keyword evidence="7" id="KW-1185">Reference proteome</keyword>